<dbReference type="EMBL" id="JACHXY010000003">
    <property type="protein sequence ID" value="MBB3159355.1"/>
    <property type="molecule type" value="Genomic_DNA"/>
</dbReference>
<accession>A0A7W5GH18</accession>
<dbReference type="Proteomes" id="UP000543579">
    <property type="component" value="Unassembled WGS sequence"/>
</dbReference>
<keyword evidence="2" id="KW-0732">Signal</keyword>
<evidence type="ECO:0000313" key="3">
    <source>
        <dbReference type="EMBL" id="MBB3159355.1"/>
    </source>
</evidence>
<comment type="caution">
    <text evidence="3">The sequence shown here is derived from an EMBL/GenBank/DDBJ whole genome shotgun (WGS) entry which is preliminary data.</text>
</comment>
<dbReference type="AlphaFoldDB" id="A0A7W5GH18"/>
<evidence type="ECO:0000256" key="1">
    <source>
        <dbReference type="SAM" id="MobiDB-lite"/>
    </source>
</evidence>
<evidence type="ECO:0000256" key="2">
    <source>
        <dbReference type="SAM" id="SignalP"/>
    </source>
</evidence>
<proteinExistence type="predicted"/>
<sequence length="87" mass="8635">MKIRLAPITLATWSRCLAGKALVTAQAGAVFAAAPVTVAAGDLAARAVTMRLTAPSAGVGSSLARSTVHGAPVTTPIRTPGEARARG</sequence>
<gene>
    <name evidence="3" type="ORF">FHS07_003073</name>
</gene>
<reference evidence="3 4" key="1">
    <citation type="submission" date="2020-08" db="EMBL/GenBank/DDBJ databases">
        <title>Genomic Encyclopedia of Type Strains, Phase III (KMG-III): the genomes of soil and plant-associated and newly described type strains.</title>
        <authorList>
            <person name="Whitman W."/>
        </authorList>
    </citation>
    <scope>NUCLEOTIDE SEQUENCE [LARGE SCALE GENOMIC DNA]</scope>
    <source>
        <strain evidence="3 4">CECT 8356</strain>
    </source>
</reference>
<feature type="signal peptide" evidence="2">
    <location>
        <begin position="1"/>
        <end position="32"/>
    </location>
</feature>
<feature type="region of interest" description="Disordered" evidence="1">
    <location>
        <begin position="60"/>
        <end position="87"/>
    </location>
</feature>
<evidence type="ECO:0000313" key="4">
    <source>
        <dbReference type="Proteomes" id="UP000543579"/>
    </source>
</evidence>
<organism evidence="3 4">
    <name type="scientific">Microbacterium proteolyticum</name>
    <dbReference type="NCBI Taxonomy" id="1572644"/>
    <lineage>
        <taxon>Bacteria</taxon>
        <taxon>Bacillati</taxon>
        <taxon>Actinomycetota</taxon>
        <taxon>Actinomycetes</taxon>
        <taxon>Micrococcales</taxon>
        <taxon>Microbacteriaceae</taxon>
        <taxon>Microbacterium</taxon>
    </lineage>
</organism>
<protein>
    <submittedName>
        <fullName evidence="3">Uncharacterized protein</fullName>
    </submittedName>
</protein>
<dbReference type="RefSeq" id="WP_183420724.1">
    <property type="nucleotide sequence ID" value="NZ_JACHXY010000003.1"/>
</dbReference>
<name>A0A7W5GH18_9MICO</name>
<feature type="chain" id="PRO_5030542230" evidence="2">
    <location>
        <begin position="33"/>
        <end position="87"/>
    </location>
</feature>